<evidence type="ECO:0000313" key="2">
    <source>
        <dbReference type="Proteomes" id="UP000321258"/>
    </source>
</evidence>
<keyword evidence="2" id="KW-1185">Reference proteome</keyword>
<dbReference type="EMBL" id="BJZT01000032">
    <property type="protein sequence ID" value="GEP00539.1"/>
    <property type="molecule type" value="Genomic_DNA"/>
</dbReference>
<dbReference type="AlphaFoldDB" id="A0A512ISC6"/>
<protein>
    <submittedName>
        <fullName evidence="1">Uncharacterized protein</fullName>
    </submittedName>
</protein>
<comment type="caution">
    <text evidence="1">The sequence shown here is derived from an EMBL/GenBank/DDBJ whole genome shotgun (WGS) entry which is preliminary data.</text>
</comment>
<organism evidence="1 2">
    <name type="scientific">Methylobacterium haplocladii</name>
    <dbReference type="NCBI Taxonomy" id="1176176"/>
    <lineage>
        <taxon>Bacteria</taxon>
        <taxon>Pseudomonadati</taxon>
        <taxon>Pseudomonadota</taxon>
        <taxon>Alphaproteobacteria</taxon>
        <taxon>Hyphomicrobiales</taxon>
        <taxon>Methylobacteriaceae</taxon>
        <taxon>Methylobacterium</taxon>
    </lineage>
</organism>
<evidence type="ECO:0000313" key="1">
    <source>
        <dbReference type="EMBL" id="GEP00539.1"/>
    </source>
</evidence>
<reference evidence="1 2" key="1">
    <citation type="submission" date="2019-07" db="EMBL/GenBank/DDBJ databases">
        <title>Whole genome shotgun sequence of Methylobacterium haplocladii NBRC 107714.</title>
        <authorList>
            <person name="Hosoyama A."/>
            <person name="Uohara A."/>
            <person name="Ohji S."/>
            <person name="Ichikawa N."/>
        </authorList>
    </citation>
    <scope>NUCLEOTIDE SEQUENCE [LARGE SCALE GENOMIC DNA]</scope>
    <source>
        <strain evidence="1 2">NBRC 107714</strain>
    </source>
</reference>
<gene>
    <name evidence="1" type="ORF">MHA02_29260</name>
</gene>
<sequence>MSAALKRRFEYASELRTYADRVDALELADRKDPERPIVAKIALAQEMRARAAEVMRREDPAERGIIRAETVFAARTGKPASPVKVTVQRPRVGGVIGLAKAA</sequence>
<dbReference type="RefSeq" id="WP_147079910.1">
    <property type="nucleotide sequence ID" value="NZ_BJZT01000032.1"/>
</dbReference>
<dbReference type="Proteomes" id="UP000321258">
    <property type="component" value="Unassembled WGS sequence"/>
</dbReference>
<name>A0A512ISC6_9HYPH</name>
<dbReference type="OrthoDB" id="8004201at2"/>
<accession>A0A512ISC6</accession>
<proteinExistence type="predicted"/>